<dbReference type="GO" id="GO:0006749">
    <property type="term" value="P:glutathione metabolic process"/>
    <property type="evidence" value="ECO:0007669"/>
    <property type="project" value="TreeGrafter"/>
</dbReference>
<dbReference type="InterPro" id="IPR004045">
    <property type="entry name" value="Glutathione_S-Trfase_N"/>
</dbReference>
<feature type="non-terminal residue" evidence="5">
    <location>
        <position position="89"/>
    </location>
</feature>
<dbReference type="InterPro" id="IPR050213">
    <property type="entry name" value="GST_superfamily"/>
</dbReference>
<dbReference type="InterPro" id="IPR036249">
    <property type="entry name" value="Thioredoxin-like_sf"/>
</dbReference>
<evidence type="ECO:0000256" key="2">
    <source>
        <dbReference type="ARBA" id="ARBA00022613"/>
    </source>
</evidence>
<dbReference type="Pfam" id="PF02798">
    <property type="entry name" value="GST_N"/>
    <property type="match status" value="1"/>
</dbReference>
<dbReference type="SFLD" id="SFLDS00019">
    <property type="entry name" value="Glutathione_Transferase_(cytos"/>
    <property type="match status" value="1"/>
</dbReference>
<dbReference type="AlphaFoldDB" id="A0A0B7C1Y4"/>
<evidence type="ECO:0000313" key="5">
    <source>
        <dbReference type="EMBL" id="CEK98651.1"/>
    </source>
</evidence>
<dbReference type="PANTHER" id="PTHR11571:SF150">
    <property type="entry name" value="GLUTATHIONE S-TRANSFERASE"/>
    <property type="match status" value="1"/>
</dbReference>
<dbReference type="GO" id="GO:0005212">
    <property type="term" value="F:structural constituent of eye lens"/>
    <property type="evidence" value="ECO:0007669"/>
    <property type="project" value="UniProtKB-KW"/>
</dbReference>
<feature type="domain" description="GST N-terminal" evidence="4">
    <location>
        <begin position="1"/>
        <end position="79"/>
    </location>
</feature>
<comment type="function">
    <text evidence="3">S-crystallins are structural components of squids and octopi eye lens. Contains relatively little if any GST activity.</text>
</comment>
<dbReference type="CDD" id="cd03039">
    <property type="entry name" value="GST_N_Sigma_like"/>
    <property type="match status" value="1"/>
</dbReference>
<evidence type="ECO:0000256" key="3">
    <source>
        <dbReference type="ARBA" id="ARBA00049616"/>
    </source>
</evidence>
<dbReference type="GO" id="GO:0004364">
    <property type="term" value="F:glutathione transferase activity"/>
    <property type="evidence" value="ECO:0007669"/>
    <property type="project" value="TreeGrafter"/>
</dbReference>
<accession>A0A0B7C1Y4</accession>
<dbReference type="PANTHER" id="PTHR11571">
    <property type="entry name" value="GLUTATHIONE S-TRANSFERASE"/>
    <property type="match status" value="1"/>
</dbReference>
<dbReference type="FunFam" id="3.40.30.10:FF:000035">
    <property type="entry name" value="hematopoietic prostaglandin D synthase"/>
    <property type="match status" value="1"/>
</dbReference>
<evidence type="ECO:0000256" key="1">
    <source>
        <dbReference type="ARBA" id="ARBA00007409"/>
    </source>
</evidence>
<proteinExistence type="inferred from homology"/>
<dbReference type="EMBL" id="HACG01051780">
    <property type="protein sequence ID" value="CEK98651.1"/>
    <property type="molecule type" value="Transcribed_RNA"/>
</dbReference>
<dbReference type="SUPFAM" id="SSF52833">
    <property type="entry name" value="Thioredoxin-like"/>
    <property type="match status" value="1"/>
</dbReference>
<dbReference type="PROSITE" id="PS50404">
    <property type="entry name" value="GST_NTER"/>
    <property type="match status" value="1"/>
</dbReference>
<sequence>MTYTLYYFNLKAKAEPARLLFAYAGEKYKDVRIEHEDWANWKSKFSNGQVPVLELADGKKLHQSRAIEMYLAKKFGLLGSTDEDAAFIN</sequence>
<keyword evidence="2" id="KW-0273">Eye lens protein</keyword>
<comment type="similarity">
    <text evidence="1">Belongs to the GST superfamily.</text>
</comment>
<reference evidence="5" key="1">
    <citation type="submission" date="2014-12" db="EMBL/GenBank/DDBJ databases">
        <title>Insight into the proteome of Arion vulgaris.</title>
        <authorList>
            <person name="Aradska J."/>
            <person name="Bulat T."/>
            <person name="Smidak R."/>
            <person name="Sarate P."/>
            <person name="Gangsoo J."/>
            <person name="Sialana F."/>
            <person name="Bilban M."/>
            <person name="Lubec G."/>
        </authorList>
    </citation>
    <scope>NUCLEOTIDE SEQUENCE</scope>
    <source>
        <tissue evidence="5">Skin</tissue>
    </source>
</reference>
<dbReference type="Gene3D" id="1.20.1050.130">
    <property type="match status" value="1"/>
</dbReference>
<gene>
    <name evidence="5" type="primary">ORF219247</name>
</gene>
<organism evidence="5">
    <name type="scientific">Arion vulgaris</name>
    <dbReference type="NCBI Taxonomy" id="1028688"/>
    <lineage>
        <taxon>Eukaryota</taxon>
        <taxon>Metazoa</taxon>
        <taxon>Spiralia</taxon>
        <taxon>Lophotrochozoa</taxon>
        <taxon>Mollusca</taxon>
        <taxon>Gastropoda</taxon>
        <taxon>Heterobranchia</taxon>
        <taxon>Euthyneura</taxon>
        <taxon>Panpulmonata</taxon>
        <taxon>Eupulmonata</taxon>
        <taxon>Stylommatophora</taxon>
        <taxon>Helicina</taxon>
        <taxon>Arionoidea</taxon>
        <taxon>Arionidae</taxon>
        <taxon>Arion</taxon>
    </lineage>
</organism>
<evidence type="ECO:0000259" key="4">
    <source>
        <dbReference type="PROSITE" id="PS50404"/>
    </source>
</evidence>
<dbReference type="InterPro" id="IPR040079">
    <property type="entry name" value="Glutathione_S-Trfase"/>
</dbReference>
<protein>
    <recommendedName>
        <fullName evidence="4">GST N-terminal domain-containing protein</fullName>
    </recommendedName>
</protein>
<name>A0A0B7C1Y4_9EUPU</name>